<protein>
    <submittedName>
        <fullName evidence="4">Porin</fullName>
    </submittedName>
</protein>
<evidence type="ECO:0000313" key="5">
    <source>
        <dbReference type="Proteomes" id="UP000322981"/>
    </source>
</evidence>
<dbReference type="InterPro" id="IPR023614">
    <property type="entry name" value="Porin_dom_sf"/>
</dbReference>
<keyword evidence="1" id="KW-0175">Coiled coil</keyword>
<evidence type="ECO:0000256" key="2">
    <source>
        <dbReference type="SAM" id="MobiDB-lite"/>
    </source>
</evidence>
<feature type="signal peptide" evidence="3">
    <location>
        <begin position="1"/>
        <end position="22"/>
    </location>
</feature>
<proteinExistence type="predicted"/>
<dbReference type="EMBL" id="VWXX01000038">
    <property type="protein sequence ID" value="KAA6182998.1"/>
    <property type="molecule type" value="Genomic_DNA"/>
</dbReference>
<feature type="region of interest" description="Disordered" evidence="2">
    <location>
        <begin position="67"/>
        <end position="90"/>
    </location>
</feature>
<sequence length="540" mass="58160">MRQTVAATLLTPALLAPTAVHAASDAEIAELRAMLANMQAQYETRIGELEQRLAVAEQKAARAERVAGQAAGAGPSARSSTTARSAAAPVSRSMTAAVVHSSDTGTAAQTGGGVFGAMGAGNAFNPQISAILDGNYYHDDLDGAGSALVSEAFQASSGQAHDHADADGDAHDHGHAHGTADNGFNFREAELSFSATVDPYFDAALYLAIDGDGNVELEEGYFQTRALPHGLRVKGGKFLSDFGYANRQHPHEWDFVDQNLPYLNLLGVHGLQDTGLQLTWLPELPVYTLFGVEALQGDQEVFGATLSETEQSALNLDSTEDGPRLMTAFVKVAPEIGEHHALRLGASYAYNRQQQLVLEHVHAHDDGDDAHDEVPALEDEIHSTGLEGDAILWGLDLVYKYDGAGAHGKGDFKLQTEYLRSSKDLRIRASAHPEQIGGSRRFVTDGLYAQALYGFAPRWTAGLRYDVLGLTNEVRGGSGDDFGSSERWTADVTWSLSEFSKLRAQYAHNDILVAENERERFDAFYLQFLMSLGSHGAHAF</sequence>
<keyword evidence="3" id="KW-0732">Signal</keyword>
<dbReference type="AlphaFoldDB" id="A0A5M8FDP2"/>
<dbReference type="Proteomes" id="UP000322981">
    <property type="component" value="Unassembled WGS sequence"/>
</dbReference>
<feature type="region of interest" description="Disordered" evidence="2">
    <location>
        <begin position="154"/>
        <end position="181"/>
    </location>
</feature>
<dbReference type="SUPFAM" id="SSF56935">
    <property type="entry name" value="Porins"/>
    <property type="match status" value="1"/>
</dbReference>
<evidence type="ECO:0000256" key="3">
    <source>
        <dbReference type="SAM" id="SignalP"/>
    </source>
</evidence>
<evidence type="ECO:0000256" key="1">
    <source>
        <dbReference type="SAM" id="Coils"/>
    </source>
</evidence>
<organism evidence="4 5">
    <name type="scientific">Thiohalocapsa marina</name>
    <dbReference type="NCBI Taxonomy" id="424902"/>
    <lineage>
        <taxon>Bacteria</taxon>
        <taxon>Pseudomonadati</taxon>
        <taxon>Pseudomonadota</taxon>
        <taxon>Gammaproteobacteria</taxon>
        <taxon>Chromatiales</taxon>
        <taxon>Chromatiaceae</taxon>
        <taxon>Thiohalocapsa</taxon>
    </lineage>
</organism>
<reference evidence="4 5" key="1">
    <citation type="submission" date="2019-09" db="EMBL/GenBank/DDBJ databases">
        <title>Whole-genome sequence of the purple sulfur bacterium Thiohalocapsa marina DSM 19078.</title>
        <authorList>
            <person name="Kyndt J.A."/>
            <person name="Meyer T.E."/>
        </authorList>
    </citation>
    <scope>NUCLEOTIDE SEQUENCE [LARGE SCALE GENOMIC DNA]</scope>
    <source>
        <strain evidence="4 5">DSM 19078</strain>
    </source>
</reference>
<feature type="compositionally biased region" description="Basic and acidic residues" evidence="2">
    <location>
        <begin position="160"/>
        <end position="175"/>
    </location>
</feature>
<dbReference type="Gene3D" id="2.40.160.10">
    <property type="entry name" value="Porin"/>
    <property type="match status" value="1"/>
</dbReference>
<gene>
    <name evidence="4" type="ORF">F2Q65_16780</name>
</gene>
<feature type="chain" id="PRO_5024307192" evidence="3">
    <location>
        <begin position="23"/>
        <end position="540"/>
    </location>
</feature>
<comment type="caution">
    <text evidence="4">The sequence shown here is derived from an EMBL/GenBank/DDBJ whole genome shotgun (WGS) entry which is preliminary data.</text>
</comment>
<dbReference type="OrthoDB" id="9788733at2"/>
<feature type="coiled-coil region" evidence="1">
    <location>
        <begin position="21"/>
        <end position="66"/>
    </location>
</feature>
<keyword evidence="5" id="KW-1185">Reference proteome</keyword>
<name>A0A5M8FDP2_9GAMM</name>
<accession>A0A5M8FDP2</accession>
<evidence type="ECO:0000313" key="4">
    <source>
        <dbReference type="EMBL" id="KAA6182998.1"/>
    </source>
</evidence>